<feature type="region of interest" description="Disordered" evidence="1">
    <location>
        <begin position="578"/>
        <end position="627"/>
    </location>
</feature>
<gene>
    <name evidence="3" type="ORF">D8I35_03105</name>
</gene>
<name>A0A3M6QYS3_9BURK</name>
<dbReference type="InterPro" id="IPR036388">
    <property type="entry name" value="WH-like_DNA-bd_sf"/>
</dbReference>
<feature type="region of interest" description="Disordered" evidence="1">
    <location>
        <begin position="436"/>
        <end position="555"/>
    </location>
</feature>
<dbReference type="InterPro" id="IPR003607">
    <property type="entry name" value="HD/PDEase_dom"/>
</dbReference>
<feature type="compositionally biased region" description="Low complexity" evidence="1">
    <location>
        <begin position="578"/>
        <end position="591"/>
    </location>
</feature>
<feature type="compositionally biased region" description="Low complexity" evidence="1">
    <location>
        <begin position="610"/>
        <end position="627"/>
    </location>
</feature>
<evidence type="ECO:0000313" key="4">
    <source>
        <dbReference type="Proteomes" id="UP000278006"/>
    </source>
</evidence>
<dbReference type="Gene3D" id="1.10.10.10">
    <property type="entry name" value="Winged helix-like DNA-binding domain superfamily/Winged helix DNA-binding domain"/>
    <property type="match status" value="1"/>
</dbReference>
<feature type="compositionally biased region" description="Low complexity" evidence="1">
    <location>
        <begin position="515"/>
        <end position="530"/>
    </location>
</feature>
<feature type="region of interest" description="Disordered" evidence="1">
    <location>
        <begin position="656"/>
        <end position="700"/>
    </location>
</feature>
<dbReference type="NCBIfam" id="NF041494">
    <property type="entry name" value="MobH"/>
    <property type="match status" value="1"/>
</dbReference>
<dbReference type="Proteomes" id="UP000278006">
    <property type="component" value="Unassembled WGS sequence"/>
</dbReference>
<dbReference type="InterPro" id="IPR011119">
    <property type="entry name" value="Unchr_helicase_relaxase_TraI"/>
</dbReference>
<dbReference type="GO" id="GO:0016787">
    <property type="term" value="F:hydrolase activity"/>
    <property type="evidence" value="ECO:0007669"/>
    <property type="project" value="UniProtKB-KW"/>
</dbReference>
<dbReference type="Pfam" id="PF07514">
    <property type="entry name" value="TraI_2"/>
    <property type="match status" value="1"/>
</dbReference>
<sequence length="842" mass="90071">MKSITARLLSMMPWSKGKPVGPVPAAAPAAAPQNEDEDALKVEIAGSRAGWLRVLDADELLRHVHARKVLKKIWLQSRQSEAVFRRDFLPALRAYAEFVQLMPASEAHHHAHVGGLLSHTLEMVLAALTWRNGHLLPEGEVIEVIDTQRDHWTYVVFFAALLHDVAKPMTDLRISWRTRNMATPLRWAPLAGNLKQVAGHASTTGAEYLVDFTPKAARDYSAHSRMAQLLLPAIAPSSAMAFLSTQPRALDALNLYLSGQDKGSLVAQLVRRADALSARRALQSGSQARFATAKAVPLIDLLMQAIGAMLRGGTSLPLNRSGAAGWVHDGAIWFVAKRLADATRDWIQKNEPDQTVPGETKNDRLFDTWQDYGLIERNPHSGQAIWHVAVHGQAADGQEQGAYTHSLSMLKFPLAKVFADPEHYPEPMQGYIEVKESKDAASVQEEPDPAGAAATADDGVLNTEPGHAEVSTQASTQKAESGSGKKREHAPVSKPSVKEPSFNKAAAVREPAFNKPKPAAGKPTANKAAAVSGSGKHGAAERQPAEPVATRKANRVSAEDAADLLDAPVFEEAMVTARTAPAKPPAAAARPGQHEDATTAPKANHHETGAAAAAAHAASMPPAPRLQPLQPLAPLKPLQPRKTLPGVVLGKPAPVTARSSAAVDPEPAARPGCDHETAPISSDASGEAAEATLGPEPVILRPKLPKIPGAAATTPPEPSQLALDFIEWLQQSLVDREIKYNETGAAVHFVPQGMALVSPLIFKLYAGTLTPEAHKIPELATQVQRAVIKAAWHLPGPNKTNIVRFAIKRGEQVVSHLSTVVLVEPGRFVQPVPPSNPVLELV</sequence>
<keyword evidence="3" id="KW-0378">Hydrolase</keyword>
<protein>
    <submittedName>
        <fullName evidence="3">Phosphohydrolase</fullName>
    </submittedName>
</protein>
<dbReference type="InterPro" id="IPR022391">
    <property type="entry name" value="ICE_relaxase_PFGI-1"/>
</dbReference>
<dbReference type="SUPFAM" id="SSF46785">
    <property type="entry name" value="Winged helix' DNA-binding domain"/>
    <property type="match status" value="1"/>
</dbReference>
<dbReference type="OrthoDB" id="6190309at2"/>
<dbReference type="InterPro" id="IPR036390">
    <property type="entry name" value="WH_DNA-bd_sf"/>
</dbReference>
<keyword evidence="4" id="KW-1185">Reference proteome</keyword>
<dbReference type="RefSeq" id="WP_122226252.1">
    <property type="nucleotide sequence ID" value="NZ_RDQO01000001.1"/>
</dbReference>
<comment type="caution">
    <text evidence="3">The sequence shown here is derived from an EMBL/GenBank/DDBJ whole genome shotgun (WGS) entry which is preliminary data.</text>
</comment>
<accession>A0A3M6QYS3</accession>
<dbReference type="AlphaFoldDB" id="A0A3M6QYS3"/>
<dbReference type="SMART" id="SM00471">
    <property type="entry name" value="HDc"/>
    <property type="match status" value="1"/>
</dbReference>
<dbReference type="InterPro" id="IPR011093">
    <property type="entry name" value="TraI_2_C"/>
</dbReference>
<dbReference type="NCBIfam" id="TIGR03760">
    <property type="entry name" value="ICE_TraI_Pfluor"/>
    <property type="match status" value="1"/>
</dbReference>
<feature type="compositionally biased region" description="Polar residues" evidence="1">
    <location>
        <begin position="470"/>
        <end position="480"/>
    </location>
</feature>
<dbReference type="Gene3D" id="2.40.10.200">
    <property type="entry name" value="STY4665 C-terminal domain-like"/>
    <property type="match status" value="1"/>
</dbReference>
<proteinExistence type="predicted"/>
<dbReference type="EMBL" id="RDQO01000001">
    <property type="protein sequence ID" value="RMX08128.1"/>
    <property type="molecule type" value="Genomic_DNA"/>
</dbReference>
<dbReference type="Gene3D" id="1.10.3210.40">
    <property type="match status" value="1"/>
</dbReference>
<dbReference type="Pfam" id="PF07515">
    <property type="entry name" value="TraI_2_C"/>
    <property type="match status" value="1"/>
</dbReference>
<feature type="domain" description="HD/PDEase" evidence="2">
    <location>
        <begin position="112"/>
        <end position="288"/>
    </location>
</feature>
<organism evidence="3 4">
    <name type="scientific">Corticibacter populi</name>
    <dbReference type="NCBI Taxonomy" id="1550736"/>
    <lineage>
        <taxon>Bacteria</taxon>
        <taxon>Pseudomonadati</taxon>
        <taxon>Pseudomonadota</taxon>
        <taxon>Betaproteobacteria</taxon>
        <taxon>Burkholderiales</taxon>
        <taxon>Comamonadaceae</taxon>
        <taxon>Corticibacter</taxon>
    </lineage>
</organism>
<evidence type="ECO:0000256" key="1">
    <source>
        <dbReference type="SAM" id="MobiDB-lite"/>
    </source>
</evidence>
<evidence type="ECO:0000313" key="3">
    <source>
        <dbReference type="EMBL" id="RMX08128.1"/>
    </source>
</evidence>
<reference evidence="3 4" key="1">
    <citation type="submission" date="2018-10" db="EMBL/GenBank/DDBJ databases">
        <title>Draft genome of Cortibacter populi DSM10536.</title>
        <authorList>
            <person name="Bernier A.-M."/>
            <person name="Bernard K."/>
        </authorList>
    </citation>
    <scope>NUCLEOTIDE SEQUENCE [LARGE SCALE GENOMIC DNA]</scope>
    <source>
        <strain evidence="3 4">DSM 105136</strain>
    </source>
</reference>
<evidence type="ECO:0000259" key="2">
    <source>
        <dbReference type="SMART" id="SM00471"/>
    </source>
</evidence>
<feature type="compositionally biased region" description="Low complexity" evidence="1">
    <location>
        <begin position="449"/>
        <end position="459"/>
    </location>
</feature>